<accession>A0A1Y5X5F7</accession>
<organism evidence="1 2">
    <name type="scientific">Kibdelosporangium aridum</name>
    <dbReference type="NCBI Taxonomy" id="2030"/>
    <lineage>
        <taxon>Bacteria</taxon>
        <taxon>Bacillati</taxon>
        <taxon>Actinomycetota</taxon>
        <taxon>Actinomycetes</taxon>
        <taxon>Pseudonocardiales</taxon>
        <taxon>Pseudonocardiaceae</taxon>
        <taxon>Kibdelosporangium</taxon>
    </lineage>
</organism>
<gene>
    <name evidence="1" type="ORF">SAMN05661093_01689</name>
</gene>
<protein>
    <submittedName>
        <fullName evidence="1">Uncharacterized protein</fullName>
    </submittedName>
</protein>
<reference evidence="1 2" key="1">
    <citation type="submission" date="2017-04" db="EMBL/GenBank/DDBJ databases">
        <authorList>
            <person name="Afonso C.L."/>
            <person name="Miller P.J."/>
            <person name="Scott M.A."/>
            <person name="Spackman E."/>
            <person name="Goraichik I."/>
            <person name="Dimitrov K.M."/>
            <person name="Suarez D.L."/>
            <person name="Swayne D.E."/>
        </authorList>
    </citation>
    <scope>NUCLEOTIDE SEQUENCE [LARGE SCALE GENOMIC DNA]</scope>
    <source>
        <strain evidence="1 2">DSM 43828</strain>
    </source>
</reference>
<keyword evidence="2" id="KW-1185">Reference proteome</keyword>
<dbReference type="AlphaFoldDB" id="A0A1Y5X5F7"/>
<sequence length="143" mass="15521">MPAHDGTPHEVVVLCDADRACVQRDRVVVALLDVNDHFGQCGRCVVAADAVFRCGVVLRLADRRVEQRVRAVVGAPILRQSSTVPVRVIDGMPRMHAVGHDHLPRRVAANGQRVGTQLAQRLRGQRLGGGRDVVDGNVTMARP</sequence>
<proteinExistence type="predicted"/>
<dbReference type="EMBL" id="FWXV01000001">
    <property type="protein sequence ID" value="SMC72310.1"/>
    <property type="molecule type" value="Genomic_DNA"/>
</dbReference>
<evidence type="ECO:0000313" key="2">
    <source>
        <dbReference type="Proteomes" id="UP000192674"/>
    </source>
</evidence>
<evidence type="ECO:0000313" key="1">
    <source>
        <dbReference type="EMBL" id="SMC72310.1"/>
    </source>
</evidence>
<name>A0A1Y5X5F7_KIBAR</name>
<dbReference type="Proteomes" id="UP000192674">
    <property type="component" value="Unassembled WGS sequence"/>
</dbReference>